<dbReference type="STRING" id="1121883.SAMN02745226_01824"/>
<evidence type="ECO:0000313" key="3">
    <source>
        <dbReference type="Proteomes" id="UP000184207"/>
    </source>
</evidence>
<sequence>MSEKGASKQKNALSGCFSFVFFAFMILIFLSIFGSVFENYYFFMFVQKVLPFIFIIIPTLVFVIFAYAILSTIVKIFKGGKKPTRERSTDIKDLINKERKTESDFEETSEDYTREKTLEYKRSFSETGLSSSSEKDMGVAEAFRLLGLKSNVPYTKVSEKYYELVKKFNRAKMSEEMRQKVLDELAKAYEILTEYYSKNA</sequence>
<dbReference type="SUPFAM" id="SSF46565">
    <property type="entry name" value="Chaperone J-domain"/>
    <property type="match status" value="1"/>
</dbReference>
<dbReference type="Proteomes" id="UP000184207">
    <property type="component" value="Unassembled WGS sequence"/>
</dbReference>
<organism evidence="2 3">
    <name type="scientific">Fervidobacterium gondwanense DSM 13020</name>
    <dbReference type="NCBI Taxonomy" id="1121883"/>
    <lineage>
        <taxon>Bacteria</taxon>
        <taxon>Thermotogati</taxon>
        <taxon>Thermotogota</taxon>
        <taxon>Thermotogae</taxon>
        <taxon>Thermotogales</taxon>
        <taxon>Fervidobacteriaceae</taxon>
        <taxon>Fervidobacterium</taxon>
    </lineage>
</organism>
<dbReference type="InterPro" id="IPR036869">
    <property type="entry name" value="J_dom_sf"/>
</dbReference>
<accession>A0A1M7TCD8</accession>
<evidence type="ECO:0008006" key="4">
    <source>
        <dbReference type="Google" id="ProtNLM"/>
    </source>
</evidence>
<feature type="transmembrane region" description="Helical" evidence="1">
    <location>
        <begin position="49"/>
        <end position="77"/>
    </location>
</feature>
<keyword evidence="1" id="KW-1133">Transmembrane helix</keyword>
<name>A0A1M7TCD8_FERGO</name>
<protein>
    <recommendedName>
        <fullName evidence="4">J domain-containing protein</fullName>
    </recommendedName>
</protein>
<dbReference type="AlphaFoldDB" id="A0A1M7TCD8"/>
<dbReference type="EMBL" id="FRDJ01000013">
    <property type="protein sequence ID" value="SHN68341.1"/>
    <property type="molecule type" value="Genomic_DNA"/>
</dbReference>
<evidence type="ECO:0000256" key="1">
    <source>
        <dbReference type="SAM" id="Phobius"/>
    </source>
</evidence>
<keyword evidence="1" id="KW-0472">Membrane</keyword>
<keyword evidence="3" id="KW-1185">Reference proteome</keyword>
<evidence type="ECO:0000313" key="2">
    <source>
        <dbReference type="EMBL" id="SHN68341.1"/>
    </source>
</evidence>
<keyword evidence="1" id="KW-0812">Transmembrane</keyword>
<reference evidence="3" key="1">
    <citation type="submission" date="2016-12" db="EMBL/GenBank/DDBJ databases">
        <authorList>
            <person name="Varghese N."/>
            <person name="Submissions S."/>
        </authorList>
    </citation>
    <scope>NUCLEOTIDE SEQUENCE [LARGE SCALE GENOMIC DNA]</scope>
    <source>
        <strain evidence="3">DSM 13020</strain>
    </source>
</reference>
<proteinExistence type="predicted"/>
<feature type="transmembrane region" description="Helical" evidence="1">
    <location>
        <begin position="12"/>
        <end position="37"/>
    </location>
</feature>
<gene>
    <name evidence="2" type="ORF">SAMN02745226_01824</name>
</gene>